<comment type="catalytic activity">
    <reaction evidence="6">
        <text>Na(+)(in) + 2 H(+)(out) = Na(+)(out) + 2 H(+)(in)</text>
        <dbReference type="Rhea" id="RHEA:29251"/>
        <dbReference type="ChEBI" id="CHEBI:15378"/>
        <dbReference type="ChEBI" id="CHEBI:29101"/>
    </reaction>
</comment>
<gene>
    <name evidence="6 8" type="primary">nhaA</name>
    <name evidence="8" type="ORF">D0433_00165</name>
</gene>
<dbReference type="PANTHER" id="PTHR30341">
    <property type="entry name" value="SODIUM ION/PROTON ANTIPORTER NHAA-RELATED"/>
    <property type="match status" value="1"/>
</dbReference>
<organism evidence="8 9">
    <name type="scientific">Candidatus Thermochlorobacter aerophilus</name>
    <dbReference type="NCBI Taxonomy" id="1868324"/>
    <lineage>
        <taxon>Bacteria</taxon>
        <taxon>Pseudomonadati</taxon>
        <taxon>Chlorobiota</taxon>
        <taxon>Chlorobiia</taxon>
        <taxon>Chlorobiales</taxon>
        <taxon>Candidatus Thermochlorobacteriaceae</taxon>
        <taxon>Candidatus Thermochlorobacter</taxon>
    </lineage>
</organism>
<sequence length="490" mass="52639">MNSSTINTETPNNSPDAPSESLVSSQDYASAALQDERYLAPLEKFYRRFSSPIKEFVQKQTFGSAILLCSVITAMILANSEFSDVYARLLHLPIGIKISSSVLETSLHHFINDGLMTLFFLLVGLEIKREILVGELSSLRKAALPILAALGGMIAPALIYFALNPSGDAARGWGIPMATDIAFAVAVLFLLGKRVPSSVMTFLLALAIVDDLGAVAVIGIFYTEQISFTYLFSGLGILGLMWLMNLLGIRRLWVYGVFGVMVWLCFLGSGVHATVAGVLVAFVVPARPKCNPMKFIQDLRFLLEELASLRNEDKLILASKEQTQIVEQIDKSASAVSSPLTRLEHSVQAPVNFLVIPIFAVTNAGVMIALDHLSESLTNPITLGVLLGLCVGKPVGIFSFTWLALKLRLGDLPDGADFRHILGVGMLAGIGFTMSIFIAELAFAGQEAAIASVKMGILFASVLSGLVGALTLFLVSQRSSARLHATADAT</sequence>
<keyword evidence="6" id="KW-0050">Antiport</keyword>
<dbReference type="NCBIfam" id="TIGR00773">
    <property type="entry name" value="NhaA"/>
    <property type="match status" value="1"/>
</dbReference>
<proteinExistence type="inferred from homology"/>
<feature type="transmembrane region" description="Helical" evidence="6">
    <location>
        <begin position="173"/>
        <end position="192"/>
    </location>
</feature>
<dbReference type="AlphaFoldDB" id="A0A395M463"/>
<dbReference type="InterPro" id="IPR004670">
    <property type="entry name" value="NhaA"/>
</dbReference>
<feature type="transmembrane region" description="Helical" evidence="6">
    <location>
        <begin position="199"/>
        <end position="222"/>
    </location>
</feature>
<evidence type="ECO:0000256" key="6">
    <source>
        <dbReference type="HAMAP-Rule" id="MF_01844"/>
    </source>
</evidence>
<evidence type="ECO:0000256" key="5">
    <source>
        <dbReference type="ARBA" id="ARBA00023136"/>
    </source>
</evidence>
<dbReference type="GO" id="GO:0006885">
    <property type="term" value="P:regulation of pH"/>
    <property type="evidence" value="ECO:0007669"/>
    <property type="project" value="UniProtKB-UniRule"/>
</dbReference>
<comment type="caution">
    <text evidence="8">The sequence shown here is derived from an EMBL/GenBank/DDBJ whole genome shotgun (WGS) entry which is preliminary data.</text>
</comment>
<dbReference type="PANTHER" id="PTHR30341:SF0">
    <property type="entry name" value="NA(+)_H(+) ANTIPORTER NHAA"/>
    <property type="match status" value="1"/>
</dbReference>
<feature type="transmembrane region" description="Helical" evidence="6">
    <location>
        <begin position="382"/>
        <end position="405"/>
    </location>
</feature>
<dbReference type="Gene3D" id="1.20.1530.10">
    <property type="entry name" value="Na+/H+ antiporter like domain"/>
    <property type="match status" value="1"/>
</dbReference>
<keyword evidence="6" id="KW-0915">Sodium</keyword>
<evidence type="ECO:0000256" key="2">
    <source>
        <dbReference type="ARBA" id="ARBA00022475"/>
    </source>
</evidence>
<accession>A0A395M463</accession>
<evidence type="ECO:0000256" key="3">
    <source>
        <dbReference type="ARBA" id="ARBA00022692"/>
    </source>
</evidence>
<evidence type="ECO:0000256" key="7">
    <source>
        <dbReference type="SAM" id="MobiDB-lite"/>
    </source>
</evidence>
<comment type="subcellular location">
    <subcellularLocation>
        <location evidence="1">Cell inner membrane</location>
        <topology evidence="1">Multi-pass membrane protein</topology>
    </subcellularLocation>
    <subcellularLocation>
        <location evidence="6">Cell membrane</location>
        <topology evidence="6">Multi-pass membrane protein</topology>
    </subcellularLocation>
</comment>
<keyword evidence="6" id="KW-0739">Sodium transport</keyword>
<keyword evidence="6" id="KW-0406">Ion transport</keyword>
<keyword evidence="6" id="KW-0813">Transport</keyword>
<dbReference type="Pfam" id="PF06965">
    <property type="entry name" value="Na_H_antiport_1"/>
    <property type="match status" value="1"/>
</dbReference>
<dbReference type="HAMAP" id="MF_01844">
    <property type="entry name" value="NhaA"/>
    <property type="match status" value="1"/>
</dbReference>
<protein>
    <recommendedName>
        <fullName evidence="6">Na(+)/H(+) antiporter NhaA</fullName>
    </recommendedName>
    <alternativeName>
        <fullName evidence="6">Sodium/proton antiporter NhaA</fullName>
    </alternativeName>
</protein>
<dbReference type="EMBL" id="PHFL01000001">
    <property type="protein sequence ID" value="RFM25481.1"/>
    <property type="molecule type" value="Genomic_DNA"/>
</dbReference>
<keyword evidence="4 6" id="KW-1133">Transmembrane helix</keyword>
<name>A0A395M463_9BACT</name>
<comment type="function">
    <text evidence="6">Na(+)/H(+) antiporter that extrudes sodium in exchange for external protons.</text>
</comment>
<reference evidence="8 9" key="1">
    <citation type="journal article" date="2011" name="ISME J.">
        <title>Community ecology of hot spring cyanobacterial mats: predominant populations and their functional potential.</title>
        <authorList>
            <person name="Klatt C.G."/>
            <person name="Wood J.M."/>
            <person name="Rusch D.B."/>
            <person name="Bateson M.M."/>
            <person name="Hamamura N."/>
            <person name="Heidelberg J.F."/>
            <person name="Grossman A.R."/>
            <person name="Bhaya D."/>
            <person name="Cohan F.M."/>
            <person name="Kuhl M."/>
            <person name="Bryant D.A."/>
            <person name="Ward D.M."/>
        </authorList>
    </citation>
    <scope>NUCLEOTIDE SEQUENCE [LARGE SCALE GENOMIC DNA]</scope>
    <source>
        <strain evidence="8">OS</strain>
    </source>
</reference>
<evidence type="ECO:0000256" key="1">
    <source>
        <dbReference type="ARBA" id="ARBA00004429"/>
    </source>
</evidence>
<feature type="transmembrane region" description="Helical" evidence="6">
    <location>
        <begin position="254"/>
        <end position="284"/>
    </location>
</feature>
<dbReference type="InterPro" id="IPR023171">
    <property type="entry name" value="Na/H_antiporter_dom_sf"/>
</dbReference>
<dbReference type="GO" id="GO:0005886">
    <property type="term" value="C:plasma membrane"/>
    <property type="evidence" value="ECO:0007669"/>
    <property type="project" value="UniProtKB-SubCell"/>
</dbReference>
<evidence type="ECO:0000313" key="9">
    <source>
        <dbReference type="Proteomes" id="UP000266389"/>
    </source>
</evidence>
<comment type="similarity">
    <text evidence="6">Belongs to the NhaA Na(+)/H(+) (TC 2.A.33) antiporter family.</text>
</comment>
<evidence type="ECO:0000256" key="4">
    <source>
        <dbReference type="ARBA" id="ARBA00022989"/>
    </source>
</evidence>
<evidence type="ECO:0000313" key="8">
    <source>
        <dbReference type="EMBL" id="RFM25481.1"/>
    </source>
</evidence>
<feature type="transmembrane region" description="Helical" evidence="6">
    <location>
        <begin position="228"/>
        <end position="247"/>
    </location>
</feature>
<dbReference type="Proteomes" id="UP000266389">
    <property type="component" value="Unassembled WGS sequence"/>
</dbReference>
<feature type="transmembrane region" description="Helical" evidence="6">
    <location>
        <begin position="349"/>
        <end position="370"/>
    </location>
</feature>
<keyword evidence="3 6" id="KW-0812">Transmembrane</keyword>
<keyword evidence="2 6" id="KW-1003">Cell membrane</keyword>
<keyword evidence="5 6" id="KW-0472">Membrane</keyword>
<feature type="transmembrane region" description="Helical" evidence="6">
    <location>
        <begin position="455"/>
        <end position="475"/>
    </location>
</feature>
<dbReference type="GO" id="GO:0015385">
    <property type="term" value="F:sodium:proton antiporter activity"/>
    <property type="evidence" value="ECO:0007669"/>
    <property type="project" value="UniProtKB-UniRule"/>
</dbReference>
<feature type="region of interest" description="Disordered" evidence="7">
    <location>
        <begin position="1"/>
        <end position="22"/>
    </location>
</feature>
<feature type="transmembrane region" description="Helical" evidence="6">
    <location>
        <begin position="139"/>
        <end position="161"/>
    </location>
</feature>
<feature type="transmembrane region" description="Helical" evidence="6">
    <location>
        <begin position="420"/>
        <end position="443"/>
    </location>
</feature>